<dbReference type="SUPFAM" id="SSF46785">
    <property type="entry name" value="Winged helix' DNA-binding domain"/>
    <property type="match status" value="1"/>
</dbReference>
<evidence type="ECO:0000313" key="2">
    <source>
        <dbReference type="EMBL" id="MCQ6963027.1"/>
    </source>
</evidence>
<dbReference type="EMBL" id="JTEO01000004">
    <property type="protein sequence ID" value="MCQ6963027.1"/>
    <property type="molecule type" value="Genomic_DNA"/>
</dbReference>
<dbReference type="InterPro" id="IPR016490">
    <property type="entry name" value="Tscrpt_reg_HTH_AF0396-typ3"/>
</dbReference>
<accession>A0AAE3HBA2</accession>
<feature type="domain" description="Methanogenesis regulatory protein FilR1 middle" evidence="1">
    <location>
        <begin position="131"/>
        <end position="259"/>
    </location>
</feature>
<protein>
    <recommendedName>
        <fullName evidence="1">Methanogenesis regulatory protein FilR1 middle domain-containing protein</fullName>
    </recommendedName>
</protein>
<dbReference type="Proteomes" id="UP001206983">
    <property type="component" value="Unassembled WGS sequence"/>
</dbReference>
<dbReference type="InterPro" id="IPR013561">
    <property type="entry name" value="FilR1_middle_dom"/>
</dbReference>
<dbReference type="Pfam" id="PF08350">
    <property type="entry name" value="FilR1_middle"/>
    <property type="match status" value="1"/>
</dbReference>
<gene>
    <name evidence="2" type="ORF">PV02_08225</name>
</gene>
<dbReference type="PIRSF" id="PIRSF006692">
    <property type="entry name" value="TF_HTH_AF0396_prd"/>
    <property type="match status" value="1"/>
</dbReference>
<keyword evidence="3" id="KW-1185">Reference proteome</keyword>
<evidence type="ECO:0000313" key="3">
    <source>
        <dbReference type="Proteomes" id="UP001206983"/>
    </source>
</evidence>
<organism evidence="2 3">
    <name type="scientific">Methanolobus chelungpuianus</name>
    <dbReference type="NCBI Taxonomy" id="502115"/>
    <lineage>
        <taxon>Archaea</taxon>
        <taxon>Methanobacteriati</taxon>
        <taxon>Methanobacteriota</taxon>
        <taxon>Stenosarchaea group</taxon>
        <taxon>Methanomicrobia</taxon>
        <taxon>Methanosarcinales</taxon>
        <taxon>Methanosarcinaceae</taxon>
        <taxon>Methanolobus</taxon>
    </lineage>
</organism>
<comment type="caution">
    <text evidence="2">The sequence shown here is derived from an EMBL/GenBank/DDBJ whole genome shotgun (WGS) entry which is preliminary data.</text>
</comment>
<dbReference type="InterPro" id="IPR036390">
    <property type="entry name" value="WH_DNA-bd_sf"/>
</dbReference>
<proteinExistence type="predicted"/>
<name>A0AAE3HBA2_9EURY</name>
<reference evidence="2 3" key="1">
    <citation type="journal article" date="2011" name="Appl. Environ. Microbiol.">
        <title>Methanogenic archaea isolated from Taiwan's Chelungpu fault.</title>
        <authorList>
            <person name="Wu S.Y."/>
            <person name="Lai M.C."/>
        </authorList>
    </citation>
    <scope>NUCLEOTIDE SEQUENCE [LARGE SCALE GENOMIC DNA]</scope>
    <source>
        <strain evidence="2 3">St545Mb</strain>
    </source>
</reference>
<dbReference type="AlphaFoldDB" id="A0AAE3HBA2"/>
<sequence length="267" mass="31028">MPENVILMMELLDIVFMSEKRKGVLLSLYTGSKEMQALLKSLRTTRQALLPQIRILENSCLVSHNKDTYELTAIGRLIADRMIPLLGTIKVLDVDIDYWGRHNIDFIPPYLMKRLQELGECSVVVPSLQEMHEFNRDVHNRSLESGSFFEVSSSFKSDFRMLFSDLAQRGVRMSFIISSELMDYLKKERYEDFKQYLGTDGTEFYLYPKRMPFITFVQNDFCLLLEMLTKEGTCDNTQLVCCDPGALNWGRELFEHFRHNSTLISGI</sequence>
<evidence type="ECO:0000259" key="1">
    <source>
        <dbReference type="Pfam" id="PF08350"/>
    </source>
</evidence>